<dbReference type="InParanoid" id="G7E3N7"/>
<dbReference type="Pfam" id="PF04377">
    <property type="entry name" value="ATE_C"/>
    <property type="match status" value="1"/>
</dbReference>
<evidence type="ECO:0000259" key="7">
    <source>
        <dbReference type="Pfam" id="PF04377"/>
    </source>
</evidence>
<dbReference type="FunCoup" id="G7E3N7">
    <property type="interactions" value="570"/>
</dbReference>
<dbReference type="EC" id="2.3.2.8" evidence="2"/>
<evidence type="ECO:0000256" key="2">
    <source>
        <dbReference type="ARBA" id="ARBA00012025"/>
    </source>
</evidence>
<dbReference type="eggNOG" id="KOG1193">
    <property type="taxonomic scope" value="Eukaryota"/>
</dbReference>
<dbReference type="InterPro" id="IPR007472">
    <property type="entry name" value="N-end_Aminoacyl_Trfase_C"/>
</dbReference>
<dbReference type="EMBL" id="BABT02000119">
    <property type="protein sequence ID" value="GAA97447.1"/>
    <property type="molecule type" value="Genomic_DNA"/>
</dbReference>
<organism evidence="8 9">
    <name type="scientific">Mixia osmundae (strain CBS 9802 / IAM 14324 / JCM 22182 / KY 12970)</name>
    <dbReference type="NCBI Taxonomy" id="764103"/>
    <lineage>
        <taxon>Eukaryota</taxon>
        <taxon>Fungi</taxon>
        <taxon>Dikarya</taxon>
        <taxon>Basidiomycota</taxon>
        <taxon>Pucciniomycotina</taxon>
        <taxon>Mixiomycetes</taxon>
        <taxon>Mixiales</taxon>
        <taxon>Mixiaceae</taxon>
        <taxon>Mixia</taxon>
    </lineage>
</organism>
<keyword evidence="4" id="KW-0012">Acyltransferase</keyword>
<dbReference type="HOGENOM" id="CLU_020349_2_1_1"/>
<dbReference type="PANTHER" id="PTHR21367">
    <property type="entry name" value="ARGININE-TRNA-PROTEIN TRANSFERASE 1"/>
    <property type="match status" value="1"/>
</dbReference>
<gene>
    <name evidence="8" type="primary">Mo04126</name>
    <name evidence="8" type="ORF">E5Q_04126</name>
</gene>
<keyword evidence="3" id="KW-0808">Transferase</keyword>
<evidence type="ECO:0000313" key="8">
    <source>
        <dbReference type="EMBL" id="GAA97447.1"/>
    </source>
</evidence>
<dbReference type="InterPro" id="IPR016181">
    <property type="entry name" value="Acyl_CoA_acyltransferase"/>
</dbReference>
<dbReference type="InterPro" id="IPR007471">
    <property type="entry name" value="N-end_Aminoacyl_Trfase_N"/>
</dbReference>
<feature type="region of interest" description="Disordered" evidence="5">
    <location>
        <begin position="354"/>
        <end position="373"/>
    </location>
</feature>
<dbReference type="RefSeq" id="XP_014568025.1">
    <property type="nucleotide sequence ID" value="XM_014712539.1"/>
</dbReference>
<evidence type="ECO:0000256" key="3">
    <source>
        <dbReference type="ARBA" id="ARBA00022679"/>
    </source>
</evidence>
<protein>
    <recommendedName>
        <fullName evidence="2">arginyltransferase</fullName>
        <ecNumber evidence="2">2.3.2.8</ecNumber>
    </recommendedName>
</protein>
<dbReference type="InterPro" id="IPR030700">
    <property type="entry name" value="N-end_Aminoacyl_Trfase"/>
</dbReference>
<evidence type="ECO:0000256" key="5">
    <source>
        <dbReference type="SAM" id="MobiDB-lite"/>
    </source>
</evidence>
<evidence type="ECO:0000256" key="4">
    <source>
        <dbReference type="ARBA" id="ARBA00023315"/>
    </source>
</evidence>
<feature type="region of interest" description="Disordered" evidence="5">
    <location>
        <begin position="117"/>
        <end position="144"/>
    </location>
</feature>
<feature type="domain" description="N-end aminoacyl transferase N-terminal" evidence="6">
    <location>
        <begin position="30"/>
        <end position="104"/>
    </location>
</feature>
<sequence length="441" mass="49553">MSPVGTYEGDREASDVYMSILSPVGYKSSSHCGYCGSEDGKNCSRSYGIWAHTLSPWLYQDLCDRGWRRSGSYVYKPDMARTCCLQYTIRLDVGAFTPTKSQRQILKRFNSFVRRGGKEGSKGFGPRDFAARPVAKQPPMSKDKQKVNPFNFVDTIHAAETSGQDGLAHEFTVTTELASFTEEKFELYNRYQISVHDDDERSPQGFKRFLCDTPIRPCASGHSQQQYGSYHQLYRLDEKLIGLAVLDVLPRSVSSVYFIWDPDFAGLSLGKVSALREIAWVRQLRAAGMLHCQYYYMGYYIHTCPKMRYKADYEPSSLLDPSTLNWYHYTHCRSILDRDPRAVTFEDQATASLSRSAGIDVDSDDEEDMPSDPVPPGMLSRSEALHHLPDLVVFDGGRGKVHRPFAIGGKAHPSTSEATDLLQSLGPKFAIDRICALLSSA</sequence>
<feature type="domain" description="N-end rule aminoacyl transferase C-terminal" evidence="7">
    <location>
        <begin position="183"/>
        <end position="320"/>
    </location>
</feature>
<evidence type="ECO:0000256" key="1">
    <source>
        <dbReference type="ARBA" id="ARBA00009991"/>
    </source>
</evidence>
<dbReference type="GO" id="GO:0005737">
    <property type="term" value="C:cytoplasm"/>
    <property type="evidence" value="ECO:0007669"/>
    <property type="project" value="TreeGrafter"/>
</dbReference>
<proteinExistence type="inferred from homology"/>
<dbReference type="GO" id="GO:0004057">
    <property type="term" value="F:arginyl-tRNA--protein transferase activity"/>
    <property type="evidence" value="ECO:0007669"/>
    <property type="project" value="UniProtKB-EC"/>
</dbReference>
<evidence type="ECO:0000259" key="6">
    <source>
        <dbReference type="Pfam" id="PF04376"/>
    </source>
</evidence>
<reference evidence="8 9" key="1">
    <citation type="journal article" date="2011" name="J. Gen. Appl. Microbiol.">
        <title>Draft genome sequencing of the enigmatic basidiomycete Mixia osmundae.</title>
        <authorList>
            <person name="Nishida H."/>
            <person name="Nagatsuka Y."/>
            <person name="Sugiyama J."/>
        </authorList>
    </citation>
    <scope>NUCLEOTIDE SEQUENCE [LARGE SCALE GENOMIC DNA]</scope>
    <source>
        <strain evidence="9">CBS 9802 / IAM 14324 / JCM 22182 / KY 12970</strain>
    </source>
</reference>
<dbReference type="STRING" id="764103.G7E3N7"/>
<keyword evidence="9" id="KW-1185">Reference proteome</keyword>
<dbReference type="AlphaFoldDB" id="G7E3N7"/>
<dbReference type="OrthoDB" id="74183at2759"/>
<accession>G7E3N7</accession>
<reference evidence="8 9" key="2">
    <citation type="journal article" date="2012" name="Open Biol.">
        <title>Characteristics of nucleosomes and linker DNA regions on the genome of the basidiomycete Mixia osmundae revealed by mono- and dinucleosome mapping.</title>
        <authorList>
            <person name="Nishida H."/>
            <person name="Kondo S."/>
            <person name="Matsumoto T."/>
            <person name="Suzuki Y."/>
            <person name="Yoshikawa H."/>
            <person name="Taylor T.D."/>
            <person name="Sugiyama J."/>
        </authorList>
    </citation>
    <scope>NUCLEOTIDE SEQUENCE [LARGE SCALE GENOMIC DNA]</scope>
    <source>
        <strain evidence="9">CBS 9802 / IAM 14324 / JCM 22182 / KY 12970</strain>
    </source>
</reference>
<dbReference type="Proteomes" id="UP000009131">
    <property type="component" value="Unassembled WGS sequence"/>
</dbReference>
<feature type="compositionally biased region" description="Acidic residues" evidence="5">
    <location>
        <begin position="361"/>
        <end position="370"/>
    </location>
</feature>
<dbReference type="PANTHER" id="PTHR21367:SF1">
    <property type="entry name" value="ARGINYL-TRNA--PROTEIN TRANSFERASE 1"/>
    <property type="match status" value="1"/>
</dbReference>
<name>G7E3N7_MIXOS</name>
<dbReference type="OMA" id="KYQTAIH"/>
<dbReference type="Pfam" id="PF04376">
    <property type="entry name" value="ATE_N"/>
    <property type="match status" value="1"/>
</dbReference>
<evidence type="ECO:0000313" key="9">
    <source>
        <dbReference type="Proteomes" id="UP000009131"/>
    </source>
</evidence>
<comment type="similarity">
    <text evidence="1">Belongs to the R-transferase family.</text>
</comment>
<dbReference type="SUPFAM" id="SSF55729">
    <property type="entry name" value="Acyl-CoA N-acyltransferases (Nat)"/>
    <property type="match status" value="1"/>
</dbReference>
<comment type="caution">
    <text evidence="8">The sequence shown here is derived from an EMBL/GenBank/DDBJ whole genome shotgun (WGS) entry which is preliminary data.</text>
</comment>